<keyword evidence="1" id="KW-0238">DNA-binding</keyword>
<dbReference type="Gene3D" id="3.90.1750.20">
    <property type="entry name" value="Putative Large Serine Recombinase, Chain B, Domain 2"/>
    <property type="match status" value="1"/>
</dbReference>
<dbReference type="InterPro" id="IPR036162">
    <property type="entry name" value="Resolvase-like_N_sf"/>
</dbReference>
<evidence type="ECO:0000313" key="5">
    <source>
        <dbReference type="EMBL" id="TSJ44389.1"/>
    </source>
</evidence>
<evidence type="ECO:0000256" key="1">
    <source>
        <dbReference type="ARBA" id="ARBA00023125"/>
    </source>
</evidence>
<evidence type="ECO:0000259" key="4">
    <source>
        <dbReference type="PROSITE" id="PS51737"/>
    </source>
</evidence>
<feature type="domain" description="Recombinase" evidence="4">
    <location>
        <begin position="154"/>
        <end position="264"/>
    </location>
</feature>
<organism evidence="5 6">
    <name type="scientific">Mucilaginibacter corticis</name>
    <dbReference type="NCBI Taxonomy" id="2597670"/>
    <lineage>
        <taxon>Bacteria</taxon>
        <taxon>Pseudomonadati</taxon>
        <taxon>Bacteroidota</taxon>
        <taxon>Sphingobacteriia</taxon>
        <taxon>Sphingobacteriales</taxon>
        <taxon>Sphingobacteriaceae</taxon>
        <taxon>Mucilaginibacter</taxon>
    </lineage>
</organism>
<keyword evidence="2" id="KW-0233">DNA recombination</keyword>
<keyword evidence="3" id="KW-0175">Coiled coil</keyword>
<gene>
    <name evidence="5" type="ORF">FO440_09480</name>
</gene>
<dbReference type="OrthoDB" id="9815006at2"/>
<reference evidence="5 6" key="1">
    <citation type="submission" date="2019-07" db="EMBL/GenBank/DDBJ databases">
        <authorList>
            <person name="Huq M.A."/>
        </authorList>
    </citation>
    <scope>NUCLEOTIDE SEQUENCE [LARGE SCALE GENOMIC DNA]</scope>
    <source>
        <strain evidence="5 6">MAH-19</strain>
    </source>
</reference>
<accession>A0A556MX61</accession>
<dbReference type="Proteomes" id="UP000318733">
    <property type="component" value="Unassembled WGS sequence"/>
</dbReference>
<dbReference type="GO" id="GO:0003677">
    <property type="term" value="F:DNA binding"/>
    <property type="evidence" value="ECO:0007669"/>
    <property type="project" value="UniProtKB-KW"/>
</dbReference>
<dbReference type="PANTHER" id="PTHR30461:SF2">
    <property type="entry name" value="SERINE RECOMBINASE PINE-RELATED"/>
    <property type="match status" value="1"/>
</dbReference>
<evidence type="ECO:0000256" key="2">
    <source>
        <dbReference type="ARBA" id="ARBA00023172"/>
    </source>
</evidence>
<dbReference type="Gene3D" id="3.40.50.1390">
    <property type="entry name" value="Resolvase, N-terminal catalytic domain"/>
    <property type="match status" value="1"/>
</dbReference>
<dbReference type="InterPro" id="IPR006119">
    <property type="entry name" value="Resolv_N"/>
</dbReference>
<protein>
    <submittedName>
        <fullName evidence="5">Recombinase family protein</fullName>
    </submittedName>
</protein>
<evidence type="ECO:0000256" key="3">
    <source>
        <dbReference type="SAM" id="Coils"/>
    </source>
</evidence>
<dbReference type="EMBL" id="VLPK01000001">
    <property type="protein sequence ID" value="TSJ44389.1"/>
    <property type="molecule type" value="Genomic_DNA"/>
</dbReference>
<dbReference type="Pfam" id="PF00239">
    <property type="entry name" value="Resolvase"/>
    <property type="match status" value="1"/>
</dbReference>
<dbReference type="InterPro" id="IPR050639">
    <property type="entry name" value="SSR_resolvase"/>
</dbReference>
<sequence length="517" mass="59170">MAKNMIIKIAASACASPIKRLKWFQIESLRPFKNTMTPVSYTASPCKYCSDLRLMAVSTVAVWAKPAVPQKVNSKWDRFSRNAPDAYQMINTLKILGVEPQAIEQPLDMSVPENKMMLAIYLTAPEIENDRRALNTFYGMRRARKEGRWVSQAPIGYVNKHDERGKKYIGIDEEQGEIMKWAFEELSKGMFPSEQIFREAVKKGLNCKKNNFLYAIRNPVYCGRILIVKYKDEDAHTVKGQHEAIIPESLFYDVQDILDGKKRLMKVKIHSPDHLPLRGFIRCSKCSRTLCGSASKGRKSYYHYYHCSSACGCRYKAEEVNDVFTDELKNYCIDDRFSELFSKVIIDAYYSEHSSKRDNRSELLNEINALNDKVGKARELLLNGDIDAADYKAIKTMSEGRIIVLEAKLAELADNNQNQRRILDIEPLITGAIFTLTRLNVIFSQSNTCEKRELIGSMYPQKFTFEDIQHRTGFVNDLYSFIYLINSQLGDKKRRASDRKTCLPTLAPEAGLEPATL</sequence>
<name>A0A556MX61_9SPHI</name>
<feature type="coiled-coil region" evidence="3">
    <location>
        <begin position="353"/>
        <end position="422"/>
    </location>
</feature>
<dbReference type="Pfam" id="PF07508">
    <property type="entry name" value="Recombinase"/>
    <property type="match status" value="1"/>
</dbReference>
<evidence type="ECO:0000313" key="6">
    <source>
        <dbReference type="Proteomes" id="UP000318733"/>
    </source>
</evidence>
<dbReference type="PROSITE" id="PS51737">
    <property type="entry name" value="RECOMBINASE_DNA_BIND"/>
    <property type="match status" value="1"/>
</dbReference>
<dbReference type="PANTHER" id="PTHR30461">
    <property type="entry name" value="DNA-INVERTASE FROM LAMBDOID PROPHAGE"/>
    <property type="match status" value="1"/>
</dbReference>
<dbReference type="AlphaFoldDB" id="A0A556MX61"/>
<dbReference type="InterPro" id="IPR038109">
    <property type="entry name" value="DNA_bind_recomb_sf"/>
</dbReference>
<keyword evidence="6" id="KW-1185">Reference proteome</keyword>
<dbReference type="GO" id="GO:0000150">
    <property type="term" value="F:DNA strand exchange activity"/>
    <property type="evidence" value="ECO:0007669"/>
    <property type="project" value="InterPro"/>
</dbReference>
<dbReference type="SUPFAM" id="SSF53041">
    <property type="entry name" value="Resolvase-like"/>
    <property type="match status" value="1"/>
</dbReference>
<comment type="caution">
    <text evidence="5">The sequence shown here is derived from an EMBL/GenBank/DDBJ whole genome shotgun (WGS) entry which is preliminary data.</text>
</comment>
<dbReference type="InterPro" id="IPR011109">
    <property type="entry name" value="DNA_bind_recombinase_dom"/>
</dbReference>
<proteinExistence type="predicted"/>